<dbReference type="GO" id="GO:0046872">
    <property type="term" value="F:metal ion binding"/>
    <property type="evidence" value="ECO:0007669"/>
    <property type="project" value="InterPro"/>
</dbReference>
<evidence type="ECO:0000313" key="4">
    <source>
        <dbReference type="EMBL" id="CAD5314091.1"/>
    </source>
</evidence>
<dbReference type="PANTHER" id="PTHR12634">
    <property type="entry name" value="SIT4 YEAST -ASSOCIATING PROTEIN-RELATED"/>
    <property type="match status" value="1"/>
</dbReference>
<dbReference type="Pfam" id="PF04499">
    <property type="entry name" value="SAPS"/>
    <property type="match status" value="1"/>
</dbReference>
<dbReference type="InterPro" id="IPR007587">
    <property type="entry name" value="SAPS"/>
</dbReference>
<dbReference type="Proteomes" id="UP000516314">
    <property type="component" value="Chromosome 1"/>
</dbReference>
<dbReference type="CDD" id="cd00371">
    <property type="entry name" value="HMA"/>
    <property type="match status" value="1"/>
</dbReference>
<dbReference type="Gene3D" id="3.30.70.100">
    <property type="match status" value="1"/>
</dbReference>
<evidence type="ECO:0000259" key="3">
    <source>
        <dbReference type="PROSITE" id="PS50846"/>
    </source>
</evidence>
<reference evidence="4 5" key="1">
    <citation type="submission" date="2020-09" db="EMBL/GenBank/DDBJ databases">
        <authorList>
            <person name="Ashkenazy H."/>
        </authorList>
    </citation>
    <scope>NUCLEOTIDE SEQUENCE [LARGE SCALE GENOMIC DNA]</scope>
    <source>
        <strain evidence="5">cv. Cdm-0</strain>
    </source>
</reference>
<proteinExistence type="inferred from homology"/>
<feature type="compositionally biased region" description="Basic and acidic residues" evidence="2">
    <location>
        <begin position="458"/>
        <end position="502"/>
    </location>
</feature>
<dbReference type="GO" id="GO:0019903">
    <property type="term" value="F:protein phosphatase binding"/>
    <property type="evidence" value="ECO:0007669"/>
    <property type="project" value="InterPro"/>
</dbReference>
<accession>A0A7G2E0F9</accession>
<protein>
    <submittedName>
        <fullName evidence="4">(thale cress) hypothetical protein</fullName>
    </submittedName>
</protein>
<name>A0A7G2E0F9_ARATH</name>
<evidence type="ECO:0000313" key="5">
    <source>
        <dbReference type="Proteomes" id="UP000516314"/>
    </source>
</evidence>
<evidence type="ECO:0000256" key="1">
    <source>
        <dbReference type="ARBA" id="ARBA00006180"/>
    </source>
</evidence>
<dbReference type="SUPFAM" id="SSF55008">
    <property type="entry name" value="HMA, heavy metal-associated domain"/>
    <property type="match status" value="1"/>
</dbReference>
<feature type="compositionally biased region" description="Polar residues" evidence="2">
    <location>
        <begin position="368"/>
        <end position="387"/>
    </location>
</feature>
<dbReference type="Pfam" id="PF00403">
    <property type="entry name" value="HMA"/>
    <property type="match status" value="1"/>
</dbReference>
<dbReference type="InterPro" id="IPR006121">
    <property type="entry name" value="HMA_dom"/>
</dbReference>
<dbReference type="AlphaFoldDB" id="A0A7G2E0F9"/>
<feature type="domain" description="HMA" evidence="3">
    <location>
        <begin position="502"/>
        <end position="566"/>
    </location>
</feature>
<dbReference type="EMBL" id="LR881466">
    <property type="protein sequence ID" value="CAD5314091.1"/>
    <property type="molecule type" value="Genomic_DNA"/>
</dbReference>
<feature type="compositionally biased region" description="Polar residues" evidence="2">
    <location>
        <begin position="293"/>
        <end position="303"/>
    </location>
</feature>
<gene>
    <name evidence="4" type="ORF">AT9943_LOCUS2552</name>
</gene>
<feature type="region of interest" description="Disordered" evidence="2">
    <location>
        <begin position="292"/>
        <end position="502"/>
    </location>
</feature>
<dbReference type="InterPro" id="IPR036163">
    <property type="entry name" value="HMA_dom_sf"/>
</dbReference>
<dbReference type="PANTHER" id="PTHR12634:SF37">
    <property type="entry name" value="SIT4 PHOSPHATASE-ASSOCIATED FAMILY PROTEIN"/>
    <property type="match status" value="1"/>
</dbReference>
<dbReference type="PROSITE" id="PS50846">
    <property type="entry name" value="HMA_2"/>
    <property type="match status" value="1"/>
</dbReference>
<sequence length="733" mass="81428">MLLNVSSAEGVLLTTYGKLQPPLGKHRLKIVEFISVLLTVGSEAAEKEVIRLGAVKRVLDLFFEYPYNNFLHHHVENVILSCLESKNSQLVDHLLSECNLIGSILEAEKDSTLTAGDSDKLQPTVPAEGKKPLRIGNIGHLTRISNKLLQLANSNVEIQSHLQENSKWVDWQTDVLSKRNTLENVYSWACGRPTSLHDRSRDSDDDDYHDRDYDVAALANNLSQAFRYGIYSNDDMDEAQGSMERDDEDVYFDDESAEVVISSLRLGDDQESDSLFTNSNWFAFDDDKAANERSMTSAASPSPNADGDGDDDDDVVIGEADEFNATAASSPPVDMETEDSTSKHPSENPSEPEPEKSPAWVEWRETSESTAPPSSNPEETTILSNGDVQIGKEDNDDDDDTDNKSAVKTPGVPGDEPTEKLPDESGVEPTESSPKASGIEPTESSPKASGAEVTGNLRDSDPAESHADAKSSEPESPHGTKETEVAAEADTKETEEAVKEPEKTCILKVDLKCCTGCQKKASMKLQSISGVEEVEYNIEKGLMTVRGDVEPMALVRKLNKHDRKTELFSVKYQLDDDDLNSDSEDYSSSDSTNSSYDPKPMERQFQEKMMQQKKKKSGILKMLSLLWCFSSKSKVVQPLPMRNRNWHVPSKFENVPPGFGFNSTTSSQLRPPHPMMPYPPMMQPPMMQQQRPLMMQQQAQVPMPPNVNMFQSAPQPFKMHPKLHYGEQKQVVT</sequence>
<comment type="similarity">
    <text evidence="1">Belongs to the SAPS family.</text>
</comment>
<feature type="region of interest" description="Disordered" evidence="2">
    <location>
        <begin position="579"/>
        <end position="599"/>
    </location>
</feature>
<feature type="compositionally biased region" description="Low complexity" evidence="2">
    <location>
        <begin position="588"/>
        <end position="597"/>
    </location>
</feature>
<organism evidence="4 5">
    <name type="scientific">Arabidopsis thaliana</name>
    <name type="common">Mouse-ear cress</name>
    <dbReference type="NCBI Taxonomy" id="3702"/>
    <lineage>
        <taxon>Eukaryota</taxon>
        <taxon>Viridiplantae</taxon>
        <taxon>Streptophyta</taxon>
        <taxon>Embryophyta</taxon>
        <taxon>Tracheophyta</taxon>
        <taxon>Spermatophyta</taxon>
        <taxon>Magnoliopsida</taxon>
        <taxon>eudicotyledons</taxon>
        <taxon>Gunneridae</taxon>
        <taxon>Pentapetalae</taxon>
        <taxon>rosids</taxon>
        <taxon>malvids</taxon>
        <taxon>Brassicales</taxon>
        <taxon>Brassicaceae</taxon>
        <taxon>Camelineae</taxon>
        <taxon>Arabidopsis</taxon>
    </lineage>
</organism>
<evidence type="ECO:0000256" key="2">
    <source>
        <dbReference type="SAM" id="MobiDB-lite"/>
    </source>
</evidence>
<feature type="compositionally biased region" description="Acidic residues" evidence="2">
    <location>
        <begin position="307"/>
        <end position="322"/>
    </location>
</feature>